<dbReference type="Pfam" id="PF20434">
    <property type="entry name" value="BD-FAE"/>
    <property type="match status" value="1"/>
</dbReference>
<dbReference type="Gene3D" id="3.40.50.1820">
    <property type="entry name" value="alpha/beta hydrolase"/>
    <property type="match status" value="1"/>
</dbReference>
<keyword evidence="4" id="KW-1185">Reference proteome</keyword>
<dbReference type="Proteomes" id="UP000835052">
    <property type="component" value="Unassembled WGS sequence"/>
</dbReference>
<dbReference type="SUPFAM" id="SSF53474">
    <property type="entry name" value="alpha/beta-Hydrolases"/>
    <property type="match status" value="1"/>
</dbReference>
<dbReference type="InterPro" id="IPR029058">
    <property type="entry name" value="AB_hydrolase_fold"/>
</dbReference>
<protein>
    <recommendedName>
        <fullName evidence="2">BD-FAE-like domain-containing protein</fullName>
    </recommendedName>
</protein>
<proteinExistence type="predicted"/>
<evidence type="ECO:0000256" key="1">
    <source>
        <dbReference type="ARBA" id="ARBA00022801"/>
    </source>
</evidence>
<feature type="domain" description="BD-FAE-like" evidence="2">
    <location>
        <begin position="64"/>
        <end position="161"/>
    </location>
</feature>
<evidence type="ECO:0000313" key="3">
    <source>
        <dbReference type="EMBL" id="CAD6199654.1"/>
    </source>
</evidence>
<dbReference type="InterPro" id="IPR049492">
    <property type="entry name" value="BD-FAE-like_dom"/>
</dbReference>
<evidence type="ECO:0000313" key="4">
    <source>
        <dbReference type="Proteomes" id="UP000835052"/>
    </source>
</evidence>
<gene>
    <name evidence="3" type="ORF">CAUJ_LOCUS15554</name>
</gene>
<keyword evidence="1" id="KW-0378">Hydrolase</keyword>
<dbReference type="PANTHER" id="PTHR48081:SF33">
    <property type="entry name" value="KYNURENINE FORMAMIDASE"/>
    <property type="match status" value="1"/>
</dbReference>
<dbReference type="OrthoDB" id="433474at2759"/>
<dbReference type="AlphaFoldDB" id="A0A8S1HW82"/>
<dbReference type="PANTHER" id="PTHR48081">
    <property type="entry name" value="AB HYDROLASE SUPERFAMILY PROTEIN C4A8.06C"/>
    <property type="match status" value="1"/>
</dbReference>
<sequence>MDELTKLYSPSVWVKGGDPEKVLNEFYSDTKNSYDSAKEGKVHEEDLPYGDEERQKFDTWGEVKDKLLIILHGGYWQEGTRKDCLSVVAPAHIQGFAVASLGYGLSSAEHPLSCTVDDVIRGVEFLLKSYPQVETLAIAGHSAGAHLAFHAATRVRSEKIKGLILIAGVYQLDELVHTQIGKAISLTEEEARKNNCDHLLLQGLPLKTTIILGPDESPKLVEQNRNLAEATKEIVLKDYPDVNHFTALTNLNKIDTLQSQDFREFLSTL</sequence>
<name>A0A8S1HW82_9PELO</name>
<reference evidence="3" key="1">
    <citation type="submission" date="2020-10" db="EMBL/GenBank/DDBJ databases">
        <authorList>
            <person name="Kikuchi T."/>
        </authorList>
    </citation>
    <scope>NUCLEOTIDE SEQUENCE</scope>
    <source>
        <strain evidence="3">NKZ352</strain>
    </source>
</reference>
<dbReference type="GO" id="GO:0004061">
    <property type="term" value="F:arylformamidase activity"/>
    <property type="evidence" value="ECO:0007669"/>
    <property type="project" value="TreeGrafter"/>
</dbReference>
<dbReference type="EMBL" id="CAJGYM010000191">
    <property type="protein sequence ID" value="CAD6199654.1"/>
    <property type="molecule type" value="Genomic_DNA"/>
</dbReference>
<evidence type="ECO:0000259" key="2">
    <source>
        <dbReference type="Pfam" id="PF20434"/>
    </source>
</evidence>
<accession>A0A8S1HW82</accession>
<organism evidence="3 4">
    <name type="scientific">Caenorhabditis auriculariae</name>
    <dbReference type="NCBI Taxonomy" id="2777116"/>
    <lineage>
        <taxon>Eukaryota</taxon>
        <taxon>Metazoa</taxon>
        <taxon>Ecdysozoa</taxon>
        <taxon>Nematoda</taxon>
        <taxon>Chromadorea</taxon>
        <taxon>Rhabditida</taxon>
        <taxon>Rhabditina</taxon>
        <taxon>Rhabditomorpha</taxon>
        <taxon>Rhabditoidea</taxon>
        <taxon>Rhabditidae</taxon>
        <taxon>Peloderinae</taxon>
        <taxon>Caenorhabditis</taxon>
    </lineage>
</organism>
<dbReference type="InterPro" id="IPR050300">
    <property type="entry name" value="GDXG_lipolytic_enzyme"/>
</dbReference>
<comment type="caution">
    <text evidence="3">The sequence shown here is derived from an EMBL/GenBank/DDBJ whole genome shotgun (WGS) entry which is preliminary data.</text>
</comment>